<organism evidence="2 3">
    <name type="scientific">Gimesia chilikensis</name>
    <dbReference type="NCBI Taxonomy" id="2605989"/>
    <lineage>
        <taxon>Bacteria</taxon>
        <taxon>Pseudomonadati</taxon>
        <taxon>Planctomycetota</taxon>
        <taxon>Planctomycetia</taxon>
        <taxon>Planctomycetales</taxon>
        <taxon>Planctomycetaceae</taxon>
        <taxon>Gimesia</taxon>
    </lineage>
</organism>
<evidence type="ECO:0000313" key="3">
    <source>
        <dbReference type="Proteomes" id="UP000320421"/>
    </source>
</evidence>
<evidence type="ECO:0000313" key="2">
    <source>
        <dbReference type="EMBL" id="QDT20132.1"/>
    </source>
</evidence>
<sequence precursor="true">MKPTMHLLFRSLCVLLLFAPCFVDRSSAAGGAFPVESNLKAGVAKVDITPAEVKDLEVVGHRRKVTGVRDPLRAGVLILDDGQTKVAIITLDLIGAYEEIVKLSRQEIEKATGIPAANIMVTASHNHSGPGFKTESEWGKTLIKKLTAAAKQAAADMTPVTVGYGVDEISFGINRRKVINGRAVVRLNEDGPNDPRVKVLRFDDGKSLTPKAVLMHAVCHPCFFTWGDKGSMPYPTGFPKMSADFPGEAQTFVEMCYGNQTSSLFLQGCAGDIRPNLPGYPYRCADEADIQWAGRDLGSAVVRTLSRSMIREELVKRPKFYQIRVANTVVSLPGKEGRIDAELQALKIGPYLLLTMPGEPMVEYGLKLERDIADRAIPIIVGYANGYIGYIATEDAYQVGGYEPNRSRLTAEAEAIILTELSLLADRVIGDVFESFSKHPKDVQKREASEKARLKQK</sequence>
<evidence type="ECO:0000256" key="1">
    <source>
        <dbReference type="SAM" id="SignalP"/>
    </source>
</evidence>
<dbReference type="EMBL" id="CP036266">
    <property type="protein sequence ID" value="QDT20132.1"/>
    <property type="molecule type" value="Genomic_DNA"/>
</dbReference>
<dbReference type="Proteomes" id="UP000320421">
    <property type="component" value="Chromosome"/>
</dbReference>
<protein>
    <submittedName>
        <fullName evidence="2">Neutral/alkaline non-lysosomal ceramidase</fullName>
    </submittedName>
</protein>
<gene>
    <name evidence="2" type="ORF">HG66A1_19170</name>
</gene>
<reference evidence="2 3" key="1">
    <citation type="submission" date="2019-02" db="EMBL/GenBank/DDBJ databases">
        <title>Deep-cultivation of Planctomycetes and their phenomic and genomic characterization uncovers novel biology.</title>
        <authorList>
            <person name="Wiegand S."/>
            <person name="Jogler M."/>
            <person name="Boedeker C."/>
            <person name="Pinto D."/>
            <person name="Vollmers J."/>
            <person name="Rivas-Marin E."/>
            <person name="Kohn T."/>
            <person name="Peeters S.H."/>
            <person name="Heuer A."/>
            <person name="Rast P."/>
            <person name="Oberbeckmann S."/>
            <person name="Bunk B."/>
            <person name="Jeske O."/>
            <person name="Meyerdierks A."/>
            <person name="Storesund J.E."/>
            <person name="Kallscheuer N."/>
            <person name="Luecker S."/>
            <person name="Lage O.M."/>
            <person name="Pohl T."/>
            <person name="Merkel B.J."/>
            <person name="Hornburger P."/>
            <person name="Mueller R.-W."/>
            <person name="Bruemmer F."/>
            <person name="Labrenz M."/>
            <person name="Spormann A.M."/>
            <person name="Op den Camp H."/>
            <person name="Overmann J."/>
            <person name="Amann R."/>
            <person name="Jetten M.S.M."/>
            <person name="Mascher T."/>
            <person name="Medema M.H."/>
            <person name="Devos D.P."/>
            <person name="Kaster A.-K."/>
            <person name="Ovreas L."/>
            <person name="Rohde M."/>
            <person name="Galperin M.Y."/>
            <person name="Jogler C."/>
        </authorList>
    </citation>
    <scope>NUCLEOTIDE SEQUENCE [LARGE SCALE GENOMIC DNA]</scope>
    <source>
        <strain evidence="2 3">HG66A1</strain>
    </source>
</reference>
<feature type="chain" id="PRO_5021888805" evidence="1">
    <location>
        <begin position="29"/>
        <end position="457"/>
    </location>
</feature>
<dbReference type="AlphaFoldDB" id="A0A517PL88"/>
<feature type="signal peptide" evidence="1">
    <location>
        <begin position="1"/>
        <end position="28"/>
    </location>
</feature>
<name>A0A517PL88_9PLAN</name>
<proteinExistence type="predicted"/>
<accession>A0A517PL88</accession>
<keyword evidence="1" id="KW-0732">Signal</keyword>
<keyword evidence="3" id="KW-1185">Reference proteome</keyword>